<comment type="similarity">
    <text evidence="2">Belongs to the G-protein coupled receptor 1 family.</text>
</comment>
<comment type="caution">
    <text evidence="11">The sequence shown here is derived from an EMBL/GenBank/DDBJ whole genome shotgun (WGS) entry which is preliminary data.</text>
</comment>
<evidence type="ECO:0000256" key="2">
    <source>
        <dbReference type="ARBA" id="ARBA00010663"/>
    </source>
</evidence>
<evidence type="ECO:0000313" key="12">
    <source>
        <dbReference type="Proteomes" id="UP000749559"/>
    </source>
</evidence>
<protein>
    <submittedName>
        <fullName evidence="11">Uncharacterized protein</fullName>
    </submittedName>
</protein>
<keyword evidence="6 10" id="KW-0472">Membrane</keyword>
<feature type="transmembrane region" description="Helical" evidence="10">
    <location>
        <begin position="180"/>
        <end position="200"/>
    </location>
</feature>
<feature type="transmembrane region" description="Helical" evidence="10">
    <location>
        <begin position="292"/>
        <end position="315"/>
    </location>
</feature>
<evidence type="ECO:0000256" key="10">
    <source>
        <dbReference type="SAM" id="Phobius"/>
    </source>
</evidence>
<dbReference type="PANTHER" id="PTHR45695">
    <property type="entry name" value="LEUCOKININ RECEPTOR-RELATED"/>
    <property type="match status" value="1"/>
</dbReference>
<feature type="transmembrane region" description="Helical" evidence="10">
    <location>
        <begin position="242"/>
        <end position="271"/>
    </location>
</feature>
<dbReference type="PRINTS" id="PR01012">
    <property type="entry name" value="NRPEPTIDEYR"/>
</dbReference>
<dbReference type="OrthoDB" id="5975505at2759"/>
<dbReference type="SUPFAM" id="SSF81321">
    <property type="entry name" value="Family A G protein-coupled receptor-like"/>
    <property type="match status" value="1"/>
</dbReference>
<dbReference type="Proteomes" id="UP000749559">
    <property type="component" value="Unassembled WGS sequence"/>
</dbReference>
<dbReference type="GO" id="GO:0005886">
    <property type="term" value="C:plasma membrane"/>
    <property type="evidence" value="ECO:0007669"/>
    <property type="project" value="TreeGrafter"/>
</dbReference>
<reference evidence="11" key="1">
    <citation type="submission" date="2022-03" db="EMBL/GenBank/DDBJ databases">
        <authorList>
            <person name="Martin C."/>
        </authorList>
    </citation>
    <scope>NUCLEOTIDE SEQUENCE</scope>
</reference>
<comment type="subcellular location">
    <subcellularLocation>
        <location evidence="1">Membrane</location>
        <topology evidence="1">Multi-pass membrane protein</topology>
    </subcellularLocation>
</comment>
<dbReference type="PROSITE" id="PS50262">
    <property type="entry name" value="G_PROTEIN_RECEP_F1_2"/>
    <property type="match status" value="1"/>
</dbReference>
<evidence type="ECO:0000256" key="8">
    <source>
        <dbReference type="ARBA" id="ARBA00023224"/>
    </source>
</evidence>
<dbReference type="FunFam" id="1.20.1070.10:FF:000291">
    <property type="entry name" value="Predicted protein"/>
    <property type="match status" value="1"/>
</dbReference>
<dbReference type="Gene3D" id="1.20.1070.10">
    <property type="entry name" value="Rhodopsin 7-helix transmembrane proteins"/>
    <property type="match status" value="1"/>
</dbReference>
<sequence>MIGNWSEGKILVSFCIAFVWNIGFVTTQTTTTNCTTGEIIVSDWDPDIVKDYDGDPPAYKETWDVALKVTFYTIAMVLAIPGNIVVIIIIAKSKRMRTMTNLFLVNLSISDLMVALVCMWAHMGVGIAPEWPFGSFVCKFNYFWQVIAVTSSVLTLTLISGDRFFAIVFPLKARMTEKRAVFLIITTWIISIAVATPHLFSRRMFQLNWKNRVETWCTEDWPKVALGKIDGTCKWDQPQRRIYYTCFVVLMYFIPVIVMIVAYTIIVYALNKKKPGEQTRRLITQHETARKKVVRLLLSVLLAFIICWTPQQVFLLYDVYRPATKLPQWVFRVKYWALALAYFNSSLNPIIYAGLNSNFRKGFIEAIRCRLVAKNVKVAPLDTIQGQSQTQTQTTRHNAVQPITSQHNEKQKVKMEIRTEECNTVVRTETLMVDKDMLVEQPNEHDNTTVKEHRENKIFEVVITDEQNKTS</sequence>
<dbReference type="PANTHER" id="PTHR45695:SF28">
    <property type="entry name" value="G-PROTEIN COUPLED RECEPTORS FAMILY 1 PROFILE DOMAIN-CONTAINING PROTEIN"/>
    <property type="match status" value="1"/>
</dbReference>
<keyword evidence="5" id="KW-0297">G-protein coupled receptor</keyword>
<dbReference type="InterPro" id="IPR000276">
    <property type="entry name" value="GPCR_Rhodpsn"/>
</dbReference>
<name>A0A8J1U8X3_OWEFU</name>
<evidence type="ECO:0000256" key="5">
    <source>
        <dbReference type="ARBA" id="ARBA00023040"/>
    </source>
</evidence>
<feature type="compositionally biased region" description="Polar residues" evidence="9">
    <location>
        <begin position="396"/>
        <end position="406"/>
    </location>
</feature>
<dbReference type="SMART" id="SM01381">
    <property type="entry name" value="7TM_GPCR_Srsx"/>
    <property type="match status" value="1"/>
</dbReference>
<organism evidence="11 12">
    <name type="scientific">Owenia fusiformis</name>
    <name type="common">Polychaete worm</name>
    <dbReference type="NCBI Taxonomy" id="6347"/>
    <lineage>
        <taxon>Eukaryota</taxon>
        <taxon>Metazoa</taxon>
        <taxon>Spiralia</taxon>
        <taxon>Lophotrochozoa</taxon>
        <taxon>Annelida</taxon>
        <taxon>Polychaeta</taxon>
        <taxon>Sedentaria</taxon>
        <taxon>Canalipalpata</taxon>
        <taxon>Sabellida</taxon>
        <taxon>Oweniida</taxon>
        <taxon>Oweniidae</taxon>
        <taxon>Owenia</taxon>
    </lineage>
</organism>
<keyword evidence="3 10" id="KW-0812">Transmembrane</keyword>
<dbReference type="InterPro" id="IPR000611">
    <property type="entry name" value="NPY_rcpt"/>
</dbReference>
<evidence type="ECO:0000256" key="1">
    <source>
        <dbReference type="ARBA" id="ARBA00004141"/>
    </source>
</evidence>
<evidence type="ECO:0000256" key="9">
    <source>
        <dbReference type="SAM" id="MobiDB-lite"/>
    </source>
</evidence>
<dbReference type="GO" id="GO:0004983">
    <property type="term" value="F:neuropeptide Y receptor activity"/>
    <property type="evidence" value="ECO:0007669"/>
    <property type="project" value="InterPro"/>
</dbReference>
<evidence type="ECO:0000256" key="6">
    <source>
        <dbReference type="ARBA" id="ARBA00023136"/>
    </source>
</evidence>
<dbReference type="EMBL" id="CAIIXF020000009">
    <property type="protein sequence ID" value="CAH1794995.1"/>
    <property type="molecule type" value="Genomic_DNA"/>
</dbReference>
<keyword evidence="7" id="KW-0675">Receptor</keyword>
<feature type="transmembrane region" description="Helical" evidence="10">
    <location>
        <begin position="103"/>
        <end position="122"/>
    </location>
</feature>
<dbReference type="AlphaFoldDB" id="A0A8J1U8X3"/>
<proteinExistence type="inferred from homology"/>
<feature type="transmembrane region" description="Helical" evidence="10">
    <location>
        <begin position="142"/>
        <end position="159"/>
    </location>
</feature>
<evidence type="ECO:0000256" key="3">
    <source>
        <dbReference type="ARBA" id="ARBA00022692"/>
    </source>
</evidence>
<evidence type="ECO:0000256" key="7">
    <source>
        <dbReference type="ARBA" id="ARBA00023170"/>
    </source>
</evidence>
<dbReference type="PRINTS" id="PR00237">
    <property type="entry name" value="GPCRRHODOPSN"/>
</dbReference>
<keyword evidence="12" id="KW-1185">Reference proteome</keyword>
<evidence type="ECO:0000313" key="11">
    <source>
        <dbReference type="EMBL" id="CAH1794995.1"/>
    </source>
</evidence>
<dbReference type="InterPro" id="IPR017452">
    <property type="entry name" value="GPCR_Rhodpsn_7TM"/>
</dbReference>
<feature type="transmembrane region" description="Helical" evidence="10">
    <location>
        <begin position="69"/>
        <end position="91"/>
    </location>
</feature>
<feature type="region of interest" description="Disordered" evidence="9">
    <location>
        <begin position="388"/>
        <end position="412"/>
    </location>
</feature>
<gene>
    <name evidence="11" type="ORF">OFUS_LOCUS19595</name>
</gene>
<dbReference type="Pfam" id="PF00001">
    <property type="entry name" value="7tm_1"/>
    <property type="match status" value="1"/>
</dbReference>
<keyword evidence="8" id="KW-0807">Transducer</keyword>
<feature type="transmembrane region" description="Helical" evidence="10">
    <location>
        <begin position="335"/>
        <end position="355"/>
    </location>
</feature>
<keyword evidence="4 10" id="KW-1133">Transmembrane helix</keyword>
<evidence type="ECO:0000256" key="4">
    <source>
        <dbReference type="ARBA" id="ARBA00022989"/>
    </source>
</evidence>
<accession>A0A8J1U8X3</accession>